<dbReference type="Proteomes" id="UP000008144">
    <property type="component" value="Chromosome 14"/>
</dbReference>
<keyword evidence="4" id="KW-1185">Reference proteome</keyword>
<dbReference type="FunFam" id="3.40.50.720:FF:000084">
    <property type="entry name" value="Short-chain dehydrogenase reductase"/>
    <property type="match status" value="1"/>
</dbReference>
<dbReference type="InterPro" id="IPR002347">
    <property type="entry name" value="SDR_fam"/>
</dbReference>
<dbReference type="InParanoid" id="F6TXI5"/>
<dbReference type="OMA" id="MTLYPSQ"/>
<reference evidence="3" key="2">
    <citation type="journal article" date="2008" name="Genome Biol.">
        <title>Improved genome assembly and evidence-based global gene model set for the chordate Ciona intestinalis: new insight into intron and operon populations.</title>
        <authorList>
            <person name="Satou Y."/>
            <person name="Mineta K."/>
            <person name="Ogasawara M."/>
            <person name="Sasakura Y."/>
            <person name="Shoguchi E."/>
            <person name="Ueno K."/>
            <person name="Yamada L."/>
            <person name="Matsumoto J."/>
            <person name="Wasserscheid J."/>
            <person name="Dewar K."/>
            <person name="Wiley G.B."/>
            <person name="Macmil S.L."/>
            <person name="Roe B.A."/>
            <person name="Zeller R.W."/>
            <person name="Hastings K.E."/>
            <person name="Lemaire P."/>
            <person name="Lindquist E."/>
            <person name="Endo T."/>
            <person name="Hotta K."/>
            <person name="Inaba K."/>
        </authorList>
    </citation>
    <scope>NUCLEOTIDE SEQUENCE [LARGE SCALE GENOMIC DNA]</scope>
    <source>
        <strain evidence="3">wild type</strain>
    </source>
</reference>
<dbReference type="SUPFAM" id="SSF51735">
    <property type="entry name" value="NAD(P)-binding Rossmann-fold domains"/>
    <property type="match status" value="1"/>
</dbReference>
<proteinExistence type="inferred from homology"/>
<dbReference type="PROSITE" id="PS00061">
    <property type="entry name" value="ADH_SHORT"/>
    <property type="match status" value="1"/>
</dbReference>
<dbReference type="Pfam" id="PF00106">
    <property type="entry name" value="adh_short"/>
    <property type="match status" value="1"/>
</dbReference>
<evidence type="ECO:0000256" key="2">
    <source>
        <dbReference type="RuleBase" id="RU000363"/>
    </source>
</evidence>
<dbReference type="InterPro" id="IPR036291">
    <property type="entry name" value="NAD(P)-bd_dom_sf"/>
</dbReference>
<dbReference type="EMBL" id="EAAA01001178">
    <property type="status" value="NOT_ANNOTATED_CDS"/>
    <property type="molecule type" value="Genomic_DNA"/>
</dbReference>
<dbReference type="InterPro" id="IPR020904">
    <property type="entry name" value="Sc_DH/Rdtase_CS"/>
</dbReference>
<dbReference type="PANTHER" id="PTHR43975">
    <property type="entry name" value="ZGC:101858"/>
    <property type="match status" value="1"/>
</dbReference>
<evidence type="ECO:0000256" key="1">
    <source>
        <dbReference type="ARBA" id="ARBA00023002"/>
    </source>
</evidence>
<sequence length="227" mass="24384">MASKFAGKVVLVTGASKGIGAEIAKQFANEGAVLSITGRDTAALSQVANECRAKQSNEVLEIVADLCDEEQAANVVQQTVEKLGKLDVLVNNAGICLPGKIEEATLKNFDQLFNINVRSMFHLTQLAVPHLKKVKGNIVNISSICSTGQYTRLLLYNMTKAAVDQFTKTIALELAPAGVRVNAANPASVKTTIYANAYTPKDLEAYYEKAKSFHPLGRNVEAKDVAD</sequence>
<reference evidence="3" key="3">
    <citation type="submission" date="2025-08" db="UniProtKB">
        <authorList>
            <consortium name="Ensembl"/>
        </authorList>
    </citation>
    <scope>IDENTIFICATION</scope>
</reference>
<dbReference type="Ensembl" id="ENSCINT00000010325.3">
    <property type="protein sequence ID" value="ENSCINP00000010325.3"/>
    <property type="gene ID" value="ENSCING00000005022.3"/>
</dbReference>
<dbReference type="PRINTS" id="PR00080">
    <property type="entry name" value="SDRFAMILY"/>
</dbReference>
<comment type="similarity">
    <text evidence="2">Belongs to the short-chain dehydrogenases/reductases (SDR) family.</text>
</comment>
<evidence type="ECO:0000313" key="3">
    <source>
        <dbReference type="Ensembl" id="ENSCINP00000010325.3"/>
    </source>
</evidence>
<dbReference type="PANTHER" id="PTHR43975:SF2">
    <property type="entry name" value="EG:BACR7A4.14 PROTEIN-RELATED"/>
    <property type="match status" value="1"/>
</dbReference>
<organism evidence="3 4">
    <name type="scientific">Ciona intestinalis</name>
    <name type="common">Transparent sea squirt</name>
    <name type="synonym">Ascidia intestinalis</name>
    <dbReference type="NCBI Taxonomy" id="7719"/>
    <lineage>
        <taxon>Eukaryota</taxon>
        <taxon>Metazoa</taxon>
        <taxon>Chordata</taxon>
        <taxon>Tunicata</taxon>
        <taxon>Ascidiacea</taxon>
        <taxon>Phlebobranchia</taxon>
        <taxon>Cionidae</taxon>
        <taxon>Ciona</taxon>
    </lineage>
</organism>
<reference evidence="3" key="4">
    <citation type="submission" date="2025-09" db="UniProtKB">
        <authorList>
            <consortium name="Ensembl"/>
        </authorList>
    </citation>
    <scope>IDENTIFICATION</scope>
</reference>
<protein>
    <submittedName>
        <fullName evidence="3">Uncharacterized protein</fullName>
    </submittedName>
</protein>
<dbReference type="GO" id="GO:0016491">
    <property type="term" value="F:oxidoreductase activity"/>
    <property type="evidence" value="ECO:0007669"/>
    <property type="project" value="UniProtKB-KW"/>
</dbReference>
<keyword evidence="1" id="KW-0560">Oxidoreductase</keyword>
<reference evidence="4" key="1">
    <citation type="journal article" date="2002" name="Science">
        <title>The draft genome of Ciona intestinalis: insights into chordate and vertebrate origins.</title>
        <authorList>
            <person name="Dehal P."/>
            <person name="Satou Y."/>
            <person name="Campbell R.K."/>
            <person name="Chapman J."/>
            <person name="Degnan B."/>
            <person name="De Tomaso A."/>
            <person name="Davidson B."/>
            <person name="Di Gregorio A."/>
            <person name="Gelpke M."/>
            <person name="Goodstein D.M."/>
            <person name="Harafuji N."/>
            <person name="Hastings K.E."/>
            <person name="Ho I."/>
            <person name="Hotta K."/>
            <person name="Huang W."/>
            <person name="Kawashima T."/>
            <person name="Lemaire P."/>
            <person name="Martinez D."/>
            <person name="Meinertzhagen I.A."/>
            <person name="Necula S."/>
            <person name="Nonaka M."/>
            <person name="Putnam N."/>
            <person name="Rash S."/>
            <person name="Saiga H."/>
            <person name="Satake M."/>
            <person name="Terry A."/>
            <person name="Yamada L."/>
            <person name="Wang H.G."/>
            <person name="Awazu S."/>
            <person name="Azumi K."/>
            <person name="Boore J."/>
            <person name="Branno M."/>
            <person name="Chin-Bow S."/>
            <person name="DeSantis R."/>
            <person name="Doyle S."/>
            <person name="Francino P."/>
            <person name="Keys D.N."/>
            <person name="Haga S."/>
            <person name="Hayashi H."/>
            <person name="Hino K."/>
            <person name="Imai K.S."/>
            <person name="Inaba K."/>
            <person name="Kano S."/>
            <person name="Kobayashi K."/>
            <person name="Kobayashi M."/>
            <person name="Lee B.I."/>
            <person name="Makabe K.W."/>
            <person name="Manohar C."/>
            <person name="Matassi G."/>
            <person name="Medina M."/>
            <person name="Mochizuki Y."/>
            <person name="Mount S."/>
            <person name="Morishita T."/>
            <person name="Miura S."/>
            <person name="Nakayama A."/>
            <person name="Nishizaka S."/>
            <person name="Nomoto H."/>
            <person name="Ohta F."/>
            <person name="Oishi K."/>
            <person name="Rigoutsos I."/>
            <person name="Sano M."/>
            <person name="Sasaki A."/>
            <person name="Sasakura Y."/>
            <person name="Shoguchi E."/>
            <person name="Shin-i T."/>
            <person name="Spagnuolo A."/>
            <person name="Stainier D."/>
            <person name="Suzuki M.M."/>
            <person name="Tassy O."/>
            <person name="Takatori N."/>
            <person name="Tokuoka M."/>
            <person name="Yagi K."/>
            <person name="Yoshizaki F."/>
            <person name="Wada S."/>
            <person name="Zhang C."/>
            <person name="Hyatt P.D."/>
            <person name="Larimer F."/>
            <person name="Detter C."/>
            <person name="Doggett N."/>
            <person name="Glavina T."/>
            <person name="Hawkins T."/>
            <person name="Richardson P."/>
            <person name="Lucas S."/>
            <person name="Kohara Y."/>
            <person name="Levine M."/>
            <person name="Satoh N."/>
            <person name="Rokhsar D.S."/>
        </authorList>
    </citation>
    <scope>NUCLEOTIDE SEQUENCE [LARGE SCALE GENOMIC DNA]</scope>
</reference>
<dbReference type="AlphaFoldDB" id="F6TXI5"/>
<dbReference type="GeneTree" id="ENSGT00940000164473"/>
<evidence type="ECO:0000313" key="4">
    <source>
        <dbReference type="Proteomes" id="UP000008144"/>
    </source>
</evidence>
<dbReference type="PRINTS" id="PR00081">
    <property type="entry name" value="GDHRDH"/>
</dbReference>
<accession>F6TXI5</accession>
<dbReference type="HOGENOM" id="CLU_010194_1_0_1"/>
<name>F6TXI5_CIOIN</name>
<dbReference type="Gene3D" id="3.40.50.720">
    <property type="entry name" value="NAD(P)-binding Rossmann-like Domain"/>
    <property type="match status" value="1"/>
</dbReference>